<dbReference type="RefSeq" id="WP_203731505.1">
    <property type="nucleotide sequence ID" value="NZ_BAAATX010000011.1"/>
</dbReference>
<proteinExistence type="inferred from homology"/>
<dbReference type="EMBL" id="BOML01000048">
    <property type="protein sequence ID" value="GIE04620.1"/>
    <property type="molecule type" value="Genomic_DNA"/>
</dbReference>
<dbReference type="InterPro" id="IPR013538">
    <property type="entry name" value="ASHA1/2-like_C"/>
</dbReference>
<dbReference type="SUPFAM" id="SSF55961">
    <property type="entry name" value="Bet v1-like"/>
    <property type="match status" value="1"/>
</dbReference>
<comment type="similarity">
    <text evidence="1">Belongs to the AHA1 family.</text>
</comment>
<name>A0ABQ3Z464_9ACTN</name>
<gene>
    <name evidence="3" type="ORF">Adu01nite_59700</name>
</gene>
<evidence type="ECO:0000259" key="2">
    <source>
        <dbReference type="Pfam" id="PF08327"/>
    </source>
</evidence>
<feature type="domain" description="Activator of Hsp90 ATPase homologue 1/2-like C-terminal" evidence="2">
    <location>
        <begin position="18"/>
        <end position="146"/>
    </location>
</feature>
<accession>A0ABQ3Z464</accession>
<reference evidence="3 4" key="1">
    <citation type="submission" date="2021-01" db="EMBL/GenBank/DDBJ databases">
        <title>Whole genome shotgun sequence of Actinoplanes durhamensis NBRC 14914.</title>
        <authorList>
            <person name="Komaki H."/>
            <person name="Tamura T."/>
        </authorList>
    </citation>
    <scope>NUCLEOTIDE SEQUENCE [LARGE SCALE GENOMIC DNA]</scope>
    <source>
        <strain evidence="3 4">NBRC 14914</strain>
    </source>
</reference>
<organism evidence="3 4">
    <name type="scientific">Paractinoplanes durhamensis</name>
    <dbReference type="NCBI Taxonomy" id="113563"/>
    <lineage>
        <taxon>Bacteria</taxon>
        <taxon>Bacillati</taxon>
        <taxon>Actinomycetota</taxon>
        <taxon>Actinomycetes</taxon>
        <taxon>Micromonosporales</taxon>
        <taxon>Micromonosporaceae</taxon>
        <taxon>Paractinoplanes</taxon>
    </lineage>
</organism>
<keyword evidence="4" id="KW-1185">Reference proteome</keyword>
<dbReference type="Pfam" id="PF08327">
    <property type="entry name" value="AHSA1"/>
    <property type="match status" value="1"/>
</dbReference>
<comment type="caution">
    <text evidence="3">The sequence shown here is derived from an EMBL/GenBank/DDBJ whole genome shotgun (WGS) entry which is preliminary data.</text>
</comment>
<sequence length="156" mass="18079">MTDEEMTFRELDIVRVFDAPRELVWRAWTDPGQICRWWGPAGMHTPRSTIELDLRPGGVFRLTMVTDDDGVEYPSDMRFTRVEEPELLEYEWDGQRGIGGGKSTITFTDLGGDRTEMTNHFAGYLTDMIQSYMLLGTNQQFDKLGEFVVARLRFIR</sequence>
<protein>
    <submittedName>
        <fullName evidence="3">ATPase</fullName>
    </submittedName>
</protein>
<dbReference type="Gene3D" id="3.30.530.20">
    <property type="match status" value="1"/>
</dbReference>
<evidence type="ECO:0000256" key="1">
    <source>
        <dbReference type="ARBA" id="ARBA00006817"/>
    </source>
</evidence>
<evidence type="ECO:0000313" key="4">
    <source>
        <dbReference type="Proteomes" id="UP000637628"/>
    </source>
</evidence>
<dbReference type="Proteomes" id="UP000637628">
    <property type="component" value="Unassembled WGS sequence"/>
</dbReference>
<evidence type="ECO:0000313" key="3">
    <source>
        <dbReference type="EMBL" id="GIE04620.1"/>
    </source>
</evidence>
<dbReference type="InterPro" id="IPR023393">
    <property type="entry name" value="START-like_dom_sf"/>
</dbReference>